<dbReference type="EMBL" id="CAMPGE010006207">
    <property type="protein sequence ID" value="CAI2365053.1"/>
    <property type="molecule type" value="Genomic_DNA"/>
</dbReference>
<dbReference type="AlphaFoldDB" id="A0AAD1X6L2"/>
<organism evidence="1 2">
    <name type="scientific">Euplotes crassus</name>
    <dbReference type="NCBI Taxonomy" id="5936"/>
    <lineage>
        <taxon>Eukaryota</taxon>
        <taxon>Sar</taxon>
        <taxon>Alveolata</taxon>
        <taxon>Ciliophora</taxon>
        <taxon>Intramacronucleata</taxon>
        <taxon>Spirotrichea</taxon>
        <taxon>Hypotrichia</taxon>
        <taxon>Euplotida</taxon>
        <taxon>Euplotidae</taxon>
        <taxon>Moneuplotes</taxon>
    </lineage>
</organism>
<proteinExistence type="predicted"/>
<gene>
    <name evidence="1" type="ORF">ECRASSUSDP1_LOCUS6403</name>
</gene>
<accession>A0AAD1X6L2</accession>
<evidence type="ECO:0000313" key="1">
    <source>
        <dbReference type="EMBL" id="CAI2365053.1"/>
    </source>
</evidence>
<keyword evidence="2" id="KW-1185">Reference proteome</keyword>
<comment type="caution">
    <text evidence="1">The sequence shown here is derived from an EMBL/GenBank/DDBJ whole genome shotgun (WGS) entry which is preliminary data.</text>
</comment>
<reference evidence="1" key="1">
    <citation type="submission" date="2023-07" db="EMBL/GenBank/DDBJ databases">
        <authorList>
            <consortium name="AG Swart"/>
            <person name="Singh M."/>
            <person name="Singh A."/>
            <person name="Seah K."/>
            <person name="Emmerich C."/>
        </authorList>
    </citation>
    <scope>NUCLEOTIDE SEQUENCE</scope>
    <source>
        <strain evidence="1">DP1</strain>
    </source>
</reference>
<name>A0AAD1X6L2_EUPCR</name>
<sequence>MSRASNGMLMLDFKNKVSIDKIDFDQSIYTVIMEIYLFEAEYASTLFCLDINLTTTTATEASWCLSLYQSPGNFTMSSELLNSTHIFTNTIESAREFSGWQALQFSLEYIPEDFFPTPPVEAKSELSYRVYGDDTGTIGALTTTTVCATDNNTNNPDGTLGRMVLGTSETQILSGILDFLLICDTTNTATCGYIFRTRANFVNDKLQMYTYHWPLVANYTVLDQKQTKSYEFLLKNYS</sequence>
<evidence type="ECO:0000313" key="2">
    <source>
        <dbReference type="Proteomes" id="UP001295684"/>
    </source>
</evidence>
<protein>
    <submittedName>
        <fullName evidence="1">Uncharacterized protein</fullName>
    </submittedName>
</protein>
<dbReference type="Proteomes" id="UP001295684">
    <property type="component" value="Unassembled WGS sequence"/>
</dbReference>